<evidence type="ECO:0000313" key="2">
    <source>
        <dbReference type="Proteomes" id="UP000321110"/>
    </source>
</evidence>
<gene>
    <name evidence="1" type="ORF">E6Q69_09070</name>
</gene>
<accession>A0A5C7W3T4</accession>
<dbReference type="AlphaFoldDB" id="A0A5C7W3T4"/>
<dbReference type="EMBL" id="SSFO01000153">
    <property type="protein sequence ID" value="TXI32367.1"/>
    <property type="molecule type" value="Genomic_DNA"/>
</dbReference>
<reference evidence="1 2" key="1">
    <citation type="submission" date="2018-09" db="EMBL/GenBank/DDBJ databases">
        <title>Metagenome Assembled Genomes from an Advanced Water Purification Facility.</title>
        <authorList>
            <person name="Stamps B.W."/>
            <person name="Spear J.R."/>
        </authorList>
    </citation>
    <scope>NUCLEOTIDE SEQUENCE [LARGE SCALE GENOMIC DNA]</scope>
    <source>
        <strain evidence="1">Bin_52_1</strain>
    </source>
</reference>
<comment type="caution">
    <text evidence="1">The sequence shown here is derived from an EMBL/GenBank/DDBJ whole genome shotgun (WGS) entry which is preliminary data.</text>
</comment>
<proteinExistence type="predicted"/>
<sequence length="145" mass="16518">MKTSKLYTLPAGTYFVGDPCYCFDDHGRWMRLLEASDYFEGDRQAIKFESEHHVAAFGTMYGDGEYNGFPVDAGLLGCVHESIIEESCKPHLAKLGKIVTFHEDFVVQCFEDGTIQIGSISIFTGDDHYEEVWDDSEYFDEEVEE</sequence>
<evidence type="ECO:0000313" key="1">
    <source>
        <dbReference type="EMBL" id="TXI32367.1"/>
    </source>
</evidence>
<organism evidence="1 2">
    <name type="scientific">Aquipseudomonas alcaligenes</name>
    <name type="common">Pseudomonas alcaligenes</name>
    <dbReference type="NCBI Taxonomy" id="43263"/>
    <lineage>
        <taxon>Bacteria</taxon>
        <taxon>Pseudomonadati</taxon>
        <taxon>Pseudomonadota</taxon>
        <taxon>Gammaproteobacteria</taxon>
        <taxon>Pseudomonadales</taxon>
        <taxon>Pseudomonadaceae</taxon>
        <taxon>Aquipseudomonas</taxon>
    </lineage>
</organism>
<dbReference type="Proteomes" id="UP000321110">
    <property type="component" value="Unassembled WGS sequence"/>
</dbReference>
<name>A0A5C7W3T4_AQUAC</name>
<protein>
    <submittedName>
        <fullName evidence="1">Uncharacterized protein</fullName>
    </submittedName>
</protein>